<proteinExistence type="predicted"/>
<reference evidence="2" key="1">
    <citation type="journal article" date="2019" name="Int. J. Syst. Evol. Microbiol.">
        <title>The Global Catalogue of Microorganisms (GCM) 10K type strain sequencing project: providing services to taxonomists for standard genome sequencing and annotation.</title>
        <authorList>
            <consortium name="The Broad Institute Genomics Platform"/>
            <consortium name="The Broad Institute Genome Sequencing Center for Infectious Disease"/>
            <person name="Wu L."/>
            <person name="Ma J."/>
        </authorList>
    </citation>
    <scope>NUCLEOTIDE SEQUENCE [LARGE SCALE GENOMIC DNA]</scope>
    <source>
        <strain evidence="2">JCM 16902</strain>
    </source>
</reference>
<evidence type="ECO:0008006" key="3">
    <source>
        <dbReference type="Google" id="ProtNLM"/>
    </source>
</evidence>
<sequence>MALDEETAAALNRLSEIRDAATQTHDALTETTHTQESRRRILSATVGLAGDLQNLTFNGVGYRALAPSEFASLIVETVNEAQDGARQKASKVVEEVFPEAVGDFDVFNAASNLEELVAGFCRIAEYEFSDEEIATLRKSWKGEK</sequence>
<evidence type="ECO:0000313" key="2">
    <source>
        <dbReference type="Proteomes" id="UP001501074"/>
    </source>
</evidence>
<accession>A0ABP7A1A1</accession>
<protein>
    <recommendedName>
        <fullName evidence="3">YbaB/EbfC DNA-binding family protein</fullName>
    </recommendedName>
</protein>
<dbReference type="Proteomes" id="UP001501074">
    <property type="component" value="Unassembled WGS sequence"/>
</dbReference>
<comment type="caution">
    <text evidence="1">The sequence shown here is derived from an EMBL/GenBank/DDBJ whole genome shotgun (WGS) entry which is preliminary data.</text>
</comment>
<dbReference type="EMBL" id="BAAAZO010000009">
    <property type="protein sequence ID" value="GAA3622973.1"/>
    <property type="molecule type" value="Genomic_DNA"/>
</dbReference>
<organism evidence="1 2">
    <name type="scientific">Kineosporia mesophila</name>
    <dbReference type="NCBI Taxonomy" id="566012"/>
    <lineage>
        <taxon>Bacteria</taxon>
        <taxon>Bacillati</taxon>
        <taxon>Actinomycetota</taxon>
        <taxon>Actinomycetes</taxon>
        <taxon>Kineosporiales</taxon>
        <taxon>Kineosporiaceae</taxon>
        <taxon>Kineosporia</taxon>
    </lineage>
</organism>
<gene>
    <name evidence="1" type="ORF">GCM10022223_44950</name>
</gene>
<evidence type="ECO:0000313" key="1">
    <source>
        <dbReference type="EMBL" id="GAA3622973.1"/>
    </source>
</evidence>
<dbReference type="InterPro" id="IPR036894">
    <property type="entry name" value="YbaB-like_sf"/>
</dbReference>
<keyword evidence="2" id="KW-1185">Reference proteome</keyword>
<dbReference type="RefSeq" id="WP_231481261.1">
    <property type="nucleotide sequence ID" value="NZ_BAAAZO010000009.1"/>
</dbReference>
<dbReference type="Gene3D" id="3.30.1310.10">
    <property type="entry name" value="Nucleoid-associated protein YbaB-like domain"/>
    <property type="match status" value="1"/>
</dbReference>
<name>A0ABP7A1A1_9ACTN</name>